<proteinExistence type="predicted"/>
<evidence type="ECO:0000313" key="2">
    <source>
        <dbReference type="Proteomes" id="UP001597307"/>
    </source>
</evidence>
<accession>A0ABW4Q6X9</accession>
<comment type="caution">
    <text evidence="1">The sequence shown here is derived from an EMBL/GenBank/DDBJ whole genome shotgun (WGS) entry which is preliminary data.</text>
</comment>
<dbReference type="Proteomes" id="UP001597307">
    <property type="component" value="Unassembled WGS sequence"/>
</dbReference>
<organism evidence="1 2">
    <name type="scientific">Arthrobacter flavus</name>
    <dbReference type="NCBI Taxonomy" id="95172"/>
    <lineage>
        <taxon>Bacteria</taxon>
        <taxon>Bacillati</taxon>
        <taxon>Actinomycetota</taxon>
        <taxon>Actinomycetes</taxon>
        <taxon>Micrococcales</taxon>
        <taxon>Micrococcaceae</taxon>
        <taxon>Arthrobacter</taxon>
    </lineage>
</organism>
<name>A0ABW4Q6X9_9MICC</name>
<reference evidence="2" key="1">
    <citation type="journal article" date="2019" name="Int. J. Syst. Evol. Microbiol.">
        <title>The Global Catalogue of Microorganisms (GCM) 10K type strain sequencing project: providing services to taxonomists for standard genome sequencing and annotation.</title>
        <authorList>
            <consortium name="The Broad Institute Genomics Platform"/>
            <consortium name="The Broad Institute Genome Sequencing Center for Infectious Disease"/>
            <person name="Wu L."/>
            <person name="Ma J."/>
        </authorList>
    </citation>
    <scope>NUCLEOTIDE SEQUENCE [LARGE SCALE GENOMIC DNA]</scope>
    <source>
        <strain evidence="2">JCM 11496</strain>
    </source>
</reference>
<dbReference type="EMBL" id="JBHUGA010000013">
    <property type="protein sequence ID" value="MFD1846452.1"/>
    <property type="molecule type" value="Genomic_DNA"/>
</dbReference>
<evidence type="ECO:0008006" key="3">
    <source>
        <dbReference type="Google" id="ProtNLM"/>
    </source>
</evidence>
<dbReference type="RefSeq" id="WP_343878195.1">
    <property type="nucleotide sequence ID" value="NZ_BAAAIJ010000012.1"/>
</dbReference>
<gene>
    <name evidence="1" type="ORF">ACFSFX_07560</name>
</gene>
<sequence length="439" mass="48834">MDVSRAPTGERQRNAILEAIRQDGDVREKHFLEVKSSFDLNLKEDCAKVAKFILGAANRPVDLAARAFGGYAVMVLGAEKGRVGGVPAGLEILALEQKIGRYFGTSGPQWDLERRPADGPGTEALFILIEPPRQGDPVYVCRKDFTGSNASSTLRDGDVYVRGQGETRKVDSADLDRLFARARQRTVTVPEFEVSLDSPAHLILPSDGVRQRIVENAIEQAREKYVKVQSAPFPNATVAALAISNPMFGGTEWTSERFDKRAEEWEDELTDNWSSILDKLAGAVLPGPRFSVHNTQSQFLEAVRVDILLENVRGVDHTNVEDLDKNKLIPPVVRSRNPYGMDLFEPIDYSGLRAANSTYPLSWENELDGLRVIIELPHLRPSTPWVSEDDDLVLLATSESVRAHWRVTALGYNHAFEADLAVQVSEPHDFRSLMRMTTS</sequence>
<evidence type="ECO:0000313" key="1">
    <source>
        <dbReference type="EMBL" id="MFD1846452.1"/>
    </source>
</evidence>
<protein>
    <recommendedName>
        <fullName evidence="3">Schlafen AlbA-2 domain-containing protein</fullName>
    </recommendedName>
</protein>
<keyword evidence="2" id="KW-1185">Reference proteome</keyword>